<feature type="transmembrane region" description="Helical" evidence="8">
    <location>
        <begin position="174"/>
        <end position="193"/>
    </location>
</feature>
<keyword evidence="6 8" id="KW-1133">Transmembrane helix</keyword>
<keyword evidence="3" id="KW-0813">Transport</keyword>
<evidence type="ECO:0000256" key="8">
    <source>
        <dbReference type="RuleBase" id="RU363041"/>
    </source>
</evidence>
<dbReference type="Proteomes" id="UP000004095">
    <property type="component" value="Unassembled WGS sequence"/>
</dbReference>
<reference evidence="9 10" key="1">
    <citation type="submission" date="2007-01" db="EMBL/GenBank/DDBJ databases">
        <authorList>
            <person name="Haygood M."/>
            <person name="Podell S."/>
            <person name="Anderson C."/>
            <person name="Hopkinson B."/>
            <person name="Roe K."/>
            <person name="Barbeau K."/>
            <person name="Gaasterland T."/>
            <person name="Ferriera S."/>
            <person name="Johnson J."/>
            <person name="Kravitz S."/>
            <person name="Beeson K."/>
            <person name="Sutton G."/>
            <person name="Rogers Y.-H."/>
            <person name="Friedman R."/>
            <person name="Frazier M."/>
            <person name="Venter J.C."/>
        </authorList>
    </citation>
    <scope>NUCLEOTIDE SEQUENCE [LARGE SCALE GENOMIC DNA]</scope>
    <source>
        <strain evidence="9 10">ATCC 23134</strain>
    </source>
</reference>
<proteinExistence type="inferred from homology"/>
<keyword evidence="5 8" id="KW-0812">Transmembrane</keyword>
<dbReference type="EMBL" id="AAWS01000062">
    <property type="protein sequence ID" value="EAY24727.1"/>
    <property type="molecule type" value="Genomic_DNA"/>
</dbReference>
<dbReference type="Pfam" id="PF01925">
    <property type="entry name" value="TauE"/>
    <property type="match status" value="1"/>
</dbReference>
<comment type="subcellular location">
    <subcellularLocation>
        <location evidence="1 8">Cell membrane</location>
        <topology evidence="1 8">Multi-pass membrane protein</topology>
    </subcellularLocation>
</comment>
<dbReference type="AlphaFoldDB" id="A1ZXZ0"/>
<evidence type="ECO:0000313" key="10">
    <source>
        <dbReference type="Proteomes" id="UP000004095"/>
    </source>
</evidence>
<evidence type="ECO:0000256" key="7">
    <source>
        <dbReference type="ARBA" id="ARBA00023136"/>
    </source>
</evidence>
<dbReference type="OrthoDB" id="554695at2"/>
<name>A1ZXZ0_MICM2</name>
<dbReference type="eggNOG" id="COG0730">
    <property type="taxonomic scope" value="Bacteria"/>
</dbReference>
<evidence type="ECO:0000256" key="5">
    <source>
        <dbReference type="ARBA" id="ARBA00022692"/>
    </source>
</evidence>
<sequence length="263" mass="28729">MIYVFLIIGSILTGFINTLAGSGSLIMLPLLMAAGLPANIANGTNRVATLVQSIVGVGTFVRNKKIDIKDSQLPIGVCVVGAFFGAFIATRTDPAFLKQFIKYLMIVMFFVILVKPKRWFKEADIASNKHKHPLTLVLLFFAGVYAGFIQAGIGIILLAILVLRADFSLPYANFVKLVVVLVYALPVLIIFVADNEVNWKLGGITACGQGLGAFLGARFATRYKNVQIWIYRLLVFVVLSAIIYLFKDDLGRLLGIDLSIKPA</sequence>
<accession>A1ZXZ0</accession>
<feature type="transmembrane region" description="Helical" evidence="8">
    <location>
        <begin position="43"/>
        <end position="61"/>
    </location>
</feature>
<keyword evidence="7 8" id="KW-0472">Membrane</keyword>
<evidence type="ECO:0000256" key="4">
    <source>
        <dbReference type="ARBA" id="ARBA00022475"/>
    </source>
</evidence>
<dbReference type="RefSeq" id="WP_002704210.1">
    <property type="nucleotide sequence ID" value="NZ_AAWS01000062.1"/>
</dbReference>
<organism evidence="9 10">
    <name type="scientific">Microscilla marina ATCC 23134</name>
    <dbReference type="NCBI Taxonomy" id="313606"/>
    <lineage>
        <taxon>Bacteria</taxon>
        <taxon>Pseudomonadati</taxon>
        <taxon>Bacteroidota</taxon>
        <taxon>Cytophagia</taxon>
        <taxon>Cytophagales</taxon>
        <taxon>Microscillaceae</taxon>
        <taxon>Microscilla</taxon>
    </lineage>
</organism>
<comment type="caution">
    <text evidence="9">The sequence shown here is derived from an EMBL/GenBank/DDBJ whole genome shotgun (WGS) entry which is preliminary data.</text>
</comment>
<dbReference type="PANTHER" id="PTHR30269">
    <property type="entry name" value="TRANSMEMBRANE PROTEIN YFCA"/>
    <property type="match status" value="1"/>
</dbReference>
<dbReference type="InterPro" id="IPR052017">
    <property type="entry name" value="TSUP"/>
</dbReference>
<gene>
    <name evidence="9" type="ORF">M23134_05529</name>
</gene>
<feature type="transmembrane region" description="Helical" evidence="8">
    <location>
        <begin position="96"/>
        <end position="114"/>
    </location>
</feature>
<evidence type="ECO:0000313" key="9">
    <source>
        <dbReference type="EMBL" id="EAY24727.1"/>
    </source>
</evidence>
<evidence type="ECO:0000256" key="6">
    <source>
        <dbReference type="ARBA" id="ARBA00022989"/>
    </source>
</evidence>
<dbReference type="InterPro" id="IPR002781">
    <property type="entry name" value="TM_pro_TauE-like"/>
</dbReference>
<dbReference type="PANTHER" id="PTHR30269:SF0">
    <property type="entry name" value="MEMBRANE TRANSPORTER PROTEIN YFCA-RELATED"/>
    <property type="match status" value="1"/>
</dbReference>
<evidence type="ECO:0000256" key="2">
    <source>
        <dbReference type="ARBA" id="ARBA00009142"/>
    </source>
</evidence>
<feature type="transmembrane region" description="Helical" evidence="8">
    <location>
        <begin position="73"/>
        <end position="90"/>
    </location>
</feature>
<feature type="transmembrane region" description="Helical" evidence="8">
    <location>
        <begin position="228"/>
        <end position="246"/>
    </location>
</feature>
<keyword evidence="4 8" id="KW-1003">Cell membrane</keyword>
<keyword evidence="10" id="KW-1185">Reference proteome</keyword>
<evidence type="ECO:0000256" key="1">
    <source>
        <dbReference type="ARBA" id="ARBA00004651"/>
    </source>
</evidence>
<protein>
    <recommendedName>
        <fullName evidence="8">Probable membrane transporter protein</fullName>
    </recommendedName>
</protein>
<comment type="similarity">
    <text evidence="2 8">Belongs to the 4-toluene sulfonate uptake permease (TSUP) (TC 2.A.102) family.</text>
</comment>
<dbReference type="GO" id="GO:0005886">
    <property type="term" value="C:plasma membrane"/>
    <property type="evidence" value="ECO:0007669"/>
    <property type="project" value="UniProtKB-SubCell"/>
</dbReference>
<feature type="transmembrane region" description="Helical" evidence="8">
    <location>
        <begin position="134"/>
        <end position="162"/>
    </location>
</feature>
<evidence type="ECO:0000256" key="3">
    <source>
        <dbReference type="ARBA" id="ARBA00022448"/>
    </source>
</evidence>